<dbReference type="EMBL" id="JBBKAM010000002">
    <property type="protein sequence ID" value="MEJ8640560.1"/>
    <property type="molecule type" value="Genomic_DNA"/>
</dbReference>
<comment type="caution">
    <text evidence="2">The sequence shown here is derived from an EMBL/GenBank/DDBJ whole genome shotgun (WGS) entry which is preliminary data.</text>
</comment>
<evidence type="ECO:0000313" key="2">
    <source>
        <dbReference type="EMBL" id="MEJ8640560.1"/>
    </source>
</evidence>
<evidence type="ECO:0000313" key="3">
    <source>
        <dbReference type="Proteomes" id="UP001382904"/>
    </source>
</evidence>
<protein>
    <submittedName>
        <fullName evidence="2">Uncharacterized protein</fullName>
    </submittedName>
</protein>
<sequence>MREAADPWAAPASTDAKRSWGPLTEGVTVPDLDLGDRARALEQL</sequence>
<evidence type="ECO:0000256" key="1">
    <source>
        <dbReference type="SAM" id="MobiDB-lite"/>
    </source>
</evidence>
<proteinExistence type="predicted"/>
<dbReference type="Proteomes" id="UP001382904">
    <property type="component" value="Unassembled WGS sequence"/>
</dbReference>
<reference evidence="2 3" key="1">
    <citation type="submission" date="2024-03" db="EMBL/GenBank/DDBJ databases">
        <title>Novel Streptomyces species of biotechnological and ecological value are a feature of Machair soil.</title>
        <authorList>
            <person name="Prole J.R."/>
            <person name="Goodfellow M."/>
            <person name="Allenby N."/>
            <person name="Ward A.C."/>
        </authorList>
    </citation>
    <scope>NUCLEOTIDE SEQUENCE [LARGE SCALE GENOMIC DNA]</scope>
    <source>
        <strain evidence="2 3">MS1.HAVA.3</strain>
    </source>
</reference>
<organism evidence="2 3">
    <name type="scientific">Streptomyces caledonius</name>
    <dbReference type="NCBI Taxonomy" id="3134107"/>
    <lineage>
        <taxon>Bacteria</taxon>
        <taxon>Bacillati</taxon>
        <taxon>Actinomycetota</taxon>
        <taxon>Actinomycetes</taxon>
        <taxon>Kitasatosporales</taxon>
        <taxon>Streptomycetaceae</taxon>
        <taxon>Streptomyces</taxon>
    </lineage>
</organism>
<keyword evidence="3" id="KW-1185">Reference proteome</keyword>
<accession>A0ABU8TY52</accession>
<gene>
    <name evidence="2" type="ORF">WKI68_02160</name>
</gene>
<feature type="region of interest" description="Disordered" evidence="1">
    <location>
        <begin position="1"/>
        <end position="29"/>
    </location>
</feature>
<name>A0ABU8TY52_9ACTN</name>